<evidence type="ECO:0000256" key="2">
    <source>
        <dbReference type="SAM" id="SignalP"/>
    </source>
</evidence>
<feature type="chain" id="PRO_5013612820" evidence="2">
    <location>
        <begin position="28"/>
        <end position="113"/>
    </location>
</feature>
<evidence type="ECO:0000256" key="1">
    <source>
        <dbReference type="SAM" id="MobiDB-lite"/>
    </source>
</evidence>
<comment type="caution">
    <text evidence="3">The sequence shown here is derived from an EMBL/GenBank/DDBJ whole genome shotgun (WGS) entry which is preliminary data.</text>
</comment>
<feature type="region of interest" description="Disordered" evidence="1">
    <location>
        <begin position="25"/>
        <end position="63"/>
    </location>
</feature>
<reference evidence="3" key="1">
    <citation type="submission" date="2017-10" db="EMBL/GenBank/DDBJ databases">
        <title>Draft genome sequence of the planktic cyanobacteria Tychonema bourrellyi isolated from alpine lentic freshwater.</title>
        <authorList>
            <person name="Tett A."/>
            <person name="Armanini F."/>
            <person name="Asnicar F."/>
            <person name="Boscaini A."/>
            <person name="Pasolli E."/>
            <person name="Zolfo M."/>
            <person name="Donati C."/>
            <person name="Salmaso N."/>
            <person name="Segata N."/>
        </authorList>
    </citation>
    <scope>NUCLEOTIDE SEQUENCE</scope>
    <source>
        <strain evidence="3">FEM_GT703</strain>
    </source>
</reference>
<dbReference type="RefSeq" id="WP_096829735.1">
    <property type="nucleotide sequence ID" value="NZ_NXIB02000140.1"/>
</dbReference>
<dbReference type="EMBL" id="NXIB02000140">
    <property type="protein sequence ID" value="PHX53921.1"/>
    <property type="molecule type" value="Genomic_DNA"/>
</dbReference>
<gene>
    <name evidence="3" type="ORF">CP500_018865</name>
</gene>
<keyword evidence="4" id="KW-1185">Reference proteome</keyword>
<organism evidence="3 4">
    <name type="scientific">Tychonema bourrellyi FEM_GT703</name>
    <dbReference type="NCBI Taxonomy" id="2040638"/>
    <lineage>
        <taxon>Bacteria</taxon>
        <taxon>Bacillati</taxon>
        <taxon>Cyanobacteriota</taxon>
        <taxon>Cyanophyceae</taxon>
        <taxon>Oscillatoriophycideae</taxon>
        <taxon>Oscillatoriales</taxon>
        <taxon>Microcoleaceae</taxon>
        <taxon>Tychonema</taxon>
    </lineage>
</organism>
<protein>
    <submittedName>
        <fullName evidence="3">Uncharacterized protein</fullName>
    </submittedName>
</protein>
<feature type="signal peptide" evidence="2">
    <location>
        <begin position="1"/>
        <end position="27"/>
    </location>
</feature>
<dbReference type="Proteomes" id="UP000226442">
    <property type="component" value="Unassembled WGS sequence"/>
</dbReference>
<accession>A0A2G4EWM1</accession>
<name>A0A2G4EWM1_9CYAN</name>
<evidence type="ECO:0000313" key="4">
    <source>
        <dbReference type="Proteomes" id="UP000226442"/>
    </source>
</evidence>
<proteinExistence type="predicted"/>
<feature type="compositionally biased region" description="Polar residues" evidence="1">
    <location>
        <begin position="90"/>
        <end position="99"/>
    </location>
</feature>
<feature type="region of interest" description="Disordered" evidence="1">
    <location>
        <begin position="90"/>
        <end position="113"/>
    </location>
</feature>
<dbReference type="OrthoDB" id="463250at2"/>
<dbReference type="AlphaFoldDB" id="A0A2G4EWM1"/>
<sequence>MKHSNLLLLSVAFLLLSGMVTTPAARAKPSDIASETKVPVSPMPRESSDRFSMPATFAQPNAQSNDRPLCFYQRSDSTIVDLSKLCGAKSTETGTNTRWENAPAEEKNTPIYW</sequence>
<keyword evidence="2" id="KW-0732">Signal</keyword>
<feature type="compositionally biased region" description="Basic and acidic residues" evidence="1">
    <location>
        <begin position="104"/>
        <end position="113"/>
    </location>
</feature>
<evidence type="ECO:0000313" key="3">
    <source>
        <dbReference type="EMBL" id="PHX53921.1"/>
    </source>
</evidence>